<evidence type="ECO:0000256" key="1">
    <source>
        <dbReference type="ARBA" id="ARBA00010213"/>
    </source>
</evidence>
<dbReference type="AlphaFoldDB" id="A0A8E0S0H7"/>
<dbReference type="SUPFAM" id="SSF53474">
    <property type="entry name" value="alpha/beta-Hydrolases"/>
    <property type="match status" value="1"/>
</dbReference>
<feature type="non-terminal residue" evidence="3">
    <location>
        <position position="1"/>
    </location>
</feature>
<dbReference type="Pfam" id="PF03283">
    <property type="entry name" value="PAE"/>
    <property type="match status" value="1"/>
</dbReference>
<comment type="similarity">
    <text evidence="1">Belongs to the pectinacetylesterase family. Notum subfamily.</text>
</comment>
<accession>A0A8E0S0H7</accession>
<dbReference type="GO" id="GO:0016787">
    <property type="term" value="F:hydrolase activity"/>
    <property type="evidence" value="ECO:0007669"/>
    <property type="project" value="InterPro"/>
</dbReference>
<gene>
    <name evidence="3" type="ORF">FBUS_05635</name>
</gene>
<evidence type="ECO:0000313" key="4">
    <source>
        <dbReference type="Proteomes" id="UP000728185"/>
    </source>
</evidence>
<evidence type="ECO:0000313" key="3">
    <source>
        <dbReference type="EMBL" id="KAA0198382.1"/>
    </source>
</evidence>
<organism evidence="3 4">
    <name type="scientific">Fasciolopsis buskii</name>
    <dbReference type="NCBI Taxonomy" id="27845"/>
    <lineage>
        <taxon>Eukaryota</taxon>
        <taxon>Metazoa</taxon>
        <taxon>Spiralia</taxon>
        <taxon>Lophotrochozoa</taxon>
        <taxon>Platyhelminthes</taxon>
        <taxon>Trematoda</taxon>
        <taxon>Digenea</taxon>
        <taxon>Plagiorchiida</taxon>
        <taxon>Echinostomata</taxon>
        <taxon>Echinostomatoidea</taxon>
        <taxon>Fasciolidae</taxon>
        <taxon>Fasciolopsis</taxon>
    </lineage>
</organism>
<dbReference type="InterPro" id="IPR004963">
    <property type="entry name" value="PAE/NOTUM"/>
</dbReference>
<protein>
    <submittedName>
        <fullName evidence="3">Protein notum protein</fullName>
    </submittedName>
</protein>
<dbReference type="Proteomes" id="UP000728185">
    <property type="component" value="Unassembled WGS sequence"/>
</dbReference>
<proteinExistence type="inferred from homology"/>
<keyword evidence="4" id="KW-1185">Reference proteome</keyword>
<sequence length="549" mass="62978">HNHRFIPYCSSDLWTGKQPGQSGDFYFHGSRILQAVVDQLPWTKTVERVVFAGSSAGGIGVLMNVDRLSRRLIQRLGYPVLISGIIDSAWFIHTPAYREAKCNNVFECPAEEGIHRGMRFWKARIPKRCRKQQSKGEIWRCYLAPFMYEYLKTPVYIVQSLFDEAQMQMSKVPLLTGGTHEKWAYIQRLGKQVAQSLEKIKGVFAPSCVDHEILTKNNWVHKAIGNVGLVDALQAWDRQLVREWTRKRMILWSMRNPYSLVHLRSQYMSITNRQHPSEFWQSDNVKFTKNSTLLFLSRLVFMLNQRVRRQRHLIDSLGQQSGSASSVHQITNVKQRPPRNALDMYYTTSPTSLIMTKPPNFSLGNPIHHSYSWYLNRMPPAPSIPSYFTANDYNLYHVIDSCGLFSGQGDRGGYLCRPNRANGTKRSGKSSPNTRSPNPPEFDHLIPQCNPTCGFLSNPNRMKLVDVLALYEVNTELLASILGLTTSELKNLDSEQQMQMLFCGNSQLTRRARKSASSRSPFDNFFPSWVPPVTSNRSLDMKSHHLTRR</sequence>
<dbReference type="PANTHER" id="PTHR21562">
    <property type="entry name" value="NOTUM-RELATED"/>
    <property type="match status" value="1"/>
</dbReference>
<feature type="compositionally biased region" description="Polar residues" evidence="2">
    <location>
        <begin position="421"/>
        <end position="436"/>
    </location>
</feature>
<comment type="caution">
    <text evidence="3">The sequence shown here is derived from an EMBL/GenBank/DDBJ whole genome shotgun (WGS) entry which is preliminary data.</text>
</comment>
<dbReference type="OrthoDB" id="2015280at2759"/>
<reference evidence="3" key="1">
    <citation type="submission" date="2019-05" db="EMBL/GenBank/DDBJ databases">
        <title>Annotation for the trematode Fasciolopsis buski.</title>
        <authorList>
            <person name="Choi Y.-J."/>
        </authorList>
    </citation>
    <scope>NUCLEOTIDE SEQUENCE</scope>
    <source>
        <strain evidence="3">HT</strain>
        <tissue evidence="3">Whole worm</tissue>
    </source>
</reference>
<dbReference type="InterPro" id="IPR029058">
    <property type="entry name" value="AB_hydrolase_fold"/>
</dbReference>
<feature type="region of interest" description="Disordered" evidence="2">
    <location>
        <begin position="416"/>
        <end position="443"/>
    </location>
</feature>
<evidence type="ECO:0000256" key="2">
    <source>
        <dbReference type="SAM" id="MobiDB-lite"/>
    </source>
</evidence>
<name>A0A8E0S0H7_9TREM</name>
<dbReference type="EMBL" id="LUCM01001779">
    <property type="protein sequence ID" value="KAA0198382.1"/>
    <property type="molecule type" value="Genomic_DNA"/>
</dbReference>
<dbReference type="PANTHER" id="PTHR21562:SF122">
    <property type="entry name" value="PALMITOLEOYL-PROTEIN CARBOXYLESTERASE NOTUM"/>
    <property type="match status" value="1"/>
</dbReference>